<dbReference type="GO" id="GO:0005524">
    <property type="term" value="F:ATP binding"/>
    <property type="evidence" value="ECO:0007669"/>
    <property type="project" value="UniProtKB-KW"/>
</dbReference>
<dbReference type="InterPro" id="IPR011545">
    <property type="entry name" value="DEAD/DEAH_box_helicase_dom"/>
</dbReference>
<dbReference type="Gene3D" id="1.10.1520.10">
    <property type="entry name" value="Ribonuclease III domain"/>
    <property type="match status" value="2"/>
</dbReference>
<accession>A0A9P7B6C2</accession>
<dbReference type="PROSITE" id="PS51327">
    <property type="entry name" value="DICER_DSRBF"/>
    <property type="match status" value="1"/>
</dbReference>
<evidence type="ECO:0000256" key="2">
    <source>
        <dbReference type="ARBA" id="ARBA00022741"/>
    </source>
</evidence>
<gene>
    <name evidence="11" type="primary">DCL1</name>
    <name evidence="11" type="ORF">C6P46_003405</name>
</gene>
<evidence type="ECO:0000256" key="5">
    <source>
        <dbReference type="ARBA" id="ARBA00022840"/>
    </source>
</evidence>
<dbReference type="SMART" id="SM00487">
    <property type="entry name" value="DEXDc"/>
    <property type="match status" value="1"/>
</dbReference>
<feature type="domain" description="Helicase C-terminal" evidence="9">
    <location>
        <begin position="260"/>
        <end position="433"/>
    </location>
</feature>
<dbReference type="PANTHER" id="PTHR14950:SF37">
    <property type="entry name" value="ENDORIBONUCLEASE DICER"/>
    <property type="match status" value="1"/>
</dbReference>
<dbReference type="GO" id="GO:0003723">
    <property type="term" value="F:RNA binding"/>
    <property type="evidence" value="ECO:0007669"/>
    <property type="project" value="UniProtKB-UniRule"/>
</dbReference>
<keyword evidence="4" id="KW-0347">Helicase</keyword>
<evidence type="ECO:0000313" key="12">
    <source>
        <dbReference type="Proteomes" id="UP000777482"/>
    </source>
</evidence>
<dbReference type="EMBL" id="PUHQ01000028">
    <property type="protein sequence ID" value="KAG0662219.1"/>
    <property type="molecule type" value="Genomic_DNA"/>
</dbReference>
<dbReference type="Pfam" id="PF03368">
    <property type="entry name" value="Dicer_dimer"/>
    <property type="match status" value="1"/>
</dbReference>
<keyword evidence="2" id="KW-0547">Nucleotide-binding</keyword>
<dbReference type="InterPro" id="IPR000999">
    <property type="entry name" value="RNase_III_dom"/>
</dbReference>
<dbReference type="Gene3D" id="3.30.160.380">
    <property type="entry name" value="Dicer dimerisation domain"/>
    <property type="match status" value="1"/>
</dbReference>
<comment type="caution">
    <text evidence="11">The sequence shown here is derived from an EMBL/GenBank/DDBJ whole genome shotgun (WGS) entry which is preliminary data.</text>
</comment>
<feature type="domain" description="RNase III" evidence="7">
    <location>
        <begin position="987"/>
        <end position="1136"/>
    </location>
</feature>
<dbReference type="InterPro" id="IPR014001">
    <property type="entry name" value="Helicase_ATP-bd"/>
</dbReference>
<feature type="domain" description="RNase III" evidence="7">
    <location>
        <begin position="800"/>
        <end position="945"/>
    </location>
</feature>
<evidence type="ECO:0000256" key="4">
    <source>
        <dbReference type="ARBA" id="ARBA00022806"/>
    </source>
</evidence>
<evidence type="ECO:0000313" key="11">
    <source>
        <dbReference type="EMBL" id="KAG0662219.1"/>
    </source>
</evidence>
<keyword evidence="12" id="KW-1185">Reference proteome</keyword>
<keyword evidence="1" id="KW-0677">Repeat</keyword>
<protein>
    <submittedName>
        <fullName evidence="11">Dicer-like protein 1</fullName>
    </submittedName>
</protein>
<feature type="domain" description="Helicase ATP-binding" evidence="8">
    <location>
        <begin position="15"/>
        <end position="195"/>
    </location>
</feature>
<evidence type="ECO:0000256" key="6">
    <source>
        <dbReference type="PROSITE-ProRule" id="PRU00657"/>
    </source>
</evidence>
<dbReference type="GO" id="GO:0005737">
    <property type="term" value="C:cytoplasm"/>
    <property type="evidence" value="ECO:0007669"/>
    <property type="project" value="TreeGrafter"/>
</dbReference>
<dbReference type="Proteomes" id="UP000777482">
    <property type="component" value="Unassembled WGS sequence"/>
</dbReference>
<dbReference type="PROSITE" id="PS51194">
    <property type="entry name" value="HELICASE_CTER"/>
    <property type="match status" value="1"/>
</dbReference>
<evidence type="ECO:0000256" key="3">
    <source>
        <dbReference type="ARBA" id="ARBA00022801"/>
    </source>
</evidence>
<proteinExistence type="inferred from homology"/>
<sequence length="1289" mass="141464">MTAASLIPRCYQVEVAAQAVCENVIVRADTGSGKTLIAVLLIRSVLSRPTQPGGERSLVVFTTPTTTLVTQQAGVIRGQTSARVKAFIGAEVDFWKVERFQQELADADVVVCTPQVWLNILNSGYHSIRNCSLLIIDECHHCNKKHPSAEIMRQHYHPSKNGDPDRVPRVFGMTASPLWNAKNPAKAISDLEALLDARIVELHTATFRSELEQNTPKAAETLVEFDTAGDTLVDDARLDVASDDPIDDNVPAGFAARTNALIDVLRPYEAKRDFAAIVFVEQRVHAARLVRMLQAVPDVAGWLRPAALVGHGRTGWKELDQAERERQLGMEQQAIVAKFRSGERNVLIATKVAEEGLDFRACNLVVRFDALTTVTGYIQSRGRARAADARYVVLAAQGSLEASRYRDFVQQEAELQGLYADRSEEPDEQAEPDLDNLPTYTTPRGALLSHGSAVSTLSGFCQLLKVDQFTPLQKPTFAIAANFGGWVAELRVPKTAALSEHTFVSAPMPTRRAAKQNAAFQACIALHRADALDDHLLPLRASRSDDAPEDVDGRALDRRPLPSNLEVQLVNPFGNVFASSAAHVYVFEVSTQPPARIAMVCGADVEVPPRTLYDSDGGISELHLLAHDRLDWQNWAERDDRLSALETFNRRLSRVVLNRRFGDDRIYALWSPVDEAGNLDWELVADPFEVADFARIASRRTVAAPHRALCADYHYYLRVMYGDEVGTVADEEPIASIDPSDFRLHNALVPRPTPEIISPKEAETSNMRYFPISLLRTTKIPLEFFQTFSLVPSLNRHFIEASVTGALSSTFELPPINTRLLATAITAPMSQVGYDYQSLEFVGDAALQLATSVHVFLQHPKADEERLSILRSNSVDNRFLRRFALECGLSKFLLPHLLRPTTFVPETSDDATQSEDGLLITETIGRRLLSDTLEALLGATVIDSGFNGAMHVTARLGLCTGGTVPWSEREPAQALLDVPRTRAGSGLQHLEAAIGYSFQTQGQLLRRALTHRSWVEDSGCYEREEFLGDAILEWWATTRLYALGPDAPPSALTFARALLVSSGALALIGCRKLELHKCILHSSPVLEAALHEAAEQAQQYSFEQVVQGDLTFLWSPPKVISDVVEAILAAVFIDAGFQLEPVLQVLDRLFADIMPHVVLTTEVRDPYSRFLMLLDSLACKSLSVKVTALSVDGSATTMYEAVCSFHDDTLATFSAPSKSVARQLAAQAGLAKLAEAETVKRCSCKTDGGAAEVKATETLATTGDGMDVDSVDQQTVDFELSESADPISD</sequence>
<dbReference type="SUPFAM" id="SSF69065">
    <property type="entry name" value="RNase III domain-like"/>
    <property type="match status" value="2"/>
</dbReference>
<feature type="domain" description="Dicer dsRNA-binding fold" evidence="10">
    <location>
        <begin position="453"/>
        <end position="546"/>
    </location>
</feature>
<dbReference type="GO" id="GO:0030422">
    <property type="term" value="P:siRNA processing"/>
    <property type="evidence" value="ECO:0007669"/>
    <property type="project" value="TreeGrafter"/>
</dbReference>
<dbReference type="SMART" id="SM00490">
    <property type="entry name" value="HELICc"/>
    <property type="match status" value="1"/>
</dbReference>
<keyword evidence="5" id="KW-0067">ATP-binding</keyword>
<organism evidence="11 12">
    <name type="scientific">Rhodotorula mucilaginosa</name>
    <name type="common">Yeast</name>
    <name type="synonym">Rhodotorula rubra</name>
    <dbReference type="NCBI Taxonomy" id="5537"/>
    <lineage>
        <taxon>Eukaryota</taxon>
        <taxon>Fungi</taxon>
        <taxon>Dikarya</taxon>
        <taxon>Basidiomycota</taxon>
        <taxon>Pucciniomycotina</taxon>
        <taxon>Microbotryomycetes</taxon>
        <taxon>Sporidiobolales</taxon>
        <taxon>Sporidiobolaceae</taxon>
        <taxon>Rhodotorula</taxon>
    </lineage>
</organism>
<dbReference type="InterPro" id="IPR036389">
    <property type="entry name" value="RNase_III_sf"/>
</dbReference>
<dbReference type="PANTHER" id="PTHR14950">
    <property type="entry name" value="DICER-RELATED"/>
    <property type="match status" value="1"/>
</dbReference>
<dbReference type="Pfam" id="PF00271">
    <property type="entry name" value="Helicase_C"/>
    <property type="match status" value="1"/>
</dbReference>
<name>A0A9P7B6C2_RHOMI</name>
<dbReference type="PROSITE" id="PS50142">
    <property type="entry name" value="RNASE_3_2"/>
    <property type="match status" value="2"/>
</dbReference>
<dbReference type="GO" id="GO:0004386">
    <property type="term" value="F:helicase activity"/>
    <property type="evidence" value="ECO:0007669"/>
    <property type="project" value="UniProtKB-KW"/>
</dbReference>
<evidence type="ECO:0000259" key="10">
    <source>
        <dbReference type="PROSITE" id="PS51327"/>
    </source>
</evidence>
<evidence type="ECO:0000256" key="1">
    <source>
        <dbReference type="ARBA" id="ARBA00022737"/>
    </source>
</evidence>
<dbReference type="Pfam" id="PF00270">
    <property type="entry name" value="DEAD"/>
    <property type="match status" value="1"/>
</dbReference>
<dbReference type="PROSITE" id="PS51192">
    <property type="entry name" value="HELICASE_ATP_BIND_1"/>
    <property type="match status" value="1"/>
</dbReference>
<evidence type="ECO:0000259" key="7">
    <source>
        <dbReference type="PROSITE" id="PS50142"/>
    </source>
</evidence>
<dbReference type="InterPro" id="IPR001650">
    <property type="entry name" value="Helicase_C-like"/>
</dbReference>
<dbReference type="Gene3D" id="3.40.50.300">
    <property type="entry name" value="P-loop containing nucleotide triphosphate hydrolases"/>
    <property type="match status" value="2"/>
</dbReference>
<dbReference type="GO" id="GO:0004525">
    <property type="term" value="F:ribonuclease III activity"/>
    <property type="evidence" value="ECO:0007669"/>
    <property type="project" value="InterPro"/>
</dbReference>
<keyword evidence="3" id="KW-0378">Hydrolase</keyword>
<dbReference type="InterPro" id="IPR005034">
    <property type="entry name" value="Dicer_dimerisation"/>
</dbReference>
<dbReference type="InterPro" id="IPR038248">
    <property type="entry name" value="Dicer_dimer_sf"/>
</dbReference>
<comment type="similarity">
    <text evidence="6">Belongs to the helicase family. Dicer subfamily.</text>
</comment>
<dbReference type="SUPFAM" id="SSF52540">
    <property type="entry name" value="P-loop containing nucleoside triphosphate hydrolases"/>
    <property type="match status" value="1"/>
</dbReference>
<dbReference type="InterPro" id="IPR027417">
    <property type="entry name" value="P-loop_NTPase"/>
</dbReference>
<dbReference type="Pfam" id="PF00636">
    <property type="entry name" value="Ribonuclease_3"/>
    <property type="match status" value="2"/>
</dbReference>
<evidence type="ECO:0000259" key="9">
    <source>
        <dbReference type="PROSITE" id="PS51194"/>
    </source>
</evidence>
<keyword evidence="6" id="KW-0694">RNA-binding</keyword>
<dbReference type="CDD" id="cd00593">
    <property type="entry name" value="RIBOc"/>
    <property type="match status" value="2"/>
</dbReference>
<evidence type="ECO:0000259" key="8">
    <source>
        <dbReference type="PROSITE" id="PS51192"/>
    </source>
</evidence>
<dbReference type="GO" id="GO:0005634">
    <property type="term" value="C:nucleus"/>
    <property type="evidence" value="ECO:0007669"/>
    <property type="project" value="TreeGrafter"/>
</dbReference>
<dbReference type="OrthoDB" id="416741at2759"/>
<dbReference type="SMART" id="SM00535">
    <property type="entry name" value="RIBOc"/>
    <property type="match status" value="2"/>
</dbReference>
<reference evidence="11 12" key="1">
    <citation type="submission" date="2020-11" db="EMBL/GenBank/DDBJ databases">
        <title>Kefir isolates.</title>
        <authorList>
            <person name="Marcisauskas S."/>
            <person name="Kim Y."/>
            <person name="Blasche S."/>
        </authorList>
    </citation>
    <scope>NUCLEOTIDE SEQUENCE [LARGE SCALE GENOMIC DNA]</scope>
    <source>
        <strain evidence="11 12">KR</strain>
    </source>
</reference>